<protein>
    <submittedName>
        <fullName evidence="1">Uncharacterized protein</fullName>
    </submittedName>
</protein>
<proteinExistence type="predicted"/>
<organism evidence="1 2">
    <name type="scientific">Undibacterium umbellatum</name>
    <dbReference type="NCBI Taxonomy" id="2762300"/>
    <lineage>
        <taxon>Bacteria</taxon>
        <taxon>Pseudomonadati</taxon>
        <taxon>Pseudomonadota</taxon>
        <taxon>Betaproteobacteria</taxon>
        <taxon>Burkholderiales</taxon>
        <taxon>Oxalobacteraceae</taxon>
        <taxon>Undibacterium</taxon>
    </lineage>
</organism>
<reference evidence="1 2" key="1">
    <citation type="submission" date="2020-08" db="EMBL/GenBank/DDBJ databases">
        <title>Novel species isolated from subtropical streams in China.</title>
        <authorList>
            <person name="Lu H."/>
        </authorList>
    </citation>
    <scope>NUCLEOTIDE SEQUENCE [LARGE SCALE GENOMIC DNA]</scope>
    <source>
        <strain evidence="1 2">NL8W</strain>
    </source>
</reference>
<evidence type="ECO:0000313" key="2">
    <source>
        <dbReference type="Proteomes" id="UP000646911"/>
    </source>
</evidence>
<name>A0ABR6ZHK3_9BURK</name>
<dbReference type="RefSeq" id="WP_186956920.1">
    <property type="nucleotide sequence ID" value="NZ_JACOFX010000026.1"/>
</dbReference>
<evidence type="ECO:0000313" key="1">
    <source>
        <dbReference type="EMBL" id="MBC3911208.1"/>
    </source>
</evidence>
<keyword evidence="2" id="KW-1185">Reference proteome</keyword>
<comment type="caution">
    <text evidence="1">The sequence shown here is derived from an EMBL/GenBank/DDBJ whole genome shotgun (WGS) entry which is preliminary data.</text>
</comment>
<dbReference type="EMBL" id="JACOFX010000026">
    <property type="protein sequence ID" value="MBC3911208.1"/>
    <property type="molecule type" value="Genomic_DNA"/>
</dbReference>
<dbReference type="Proteomes" id="UP000646911">
    <property type="component" value="Unassembled WGS sequence"/>
</dbReference>
<accession>A0ABR6ZHK3</accession>
<gene>
    <name evidence="1" type="ORF">H8L47_26905</name>
</gene>
<sequence length="53" mass="5779">MKTYGMLVADNGSNWYISGAPDARWNNDKLVSELGSVKGSSFEVIRMDGLVTP</sequence>